<evidence type="ECO:0000256" key="6">
    <source>
        <dbReference type="ARBA" id="ARBA00023170"/>
    </source>
</evidence>
<feature type="transmembrane region" description="Helical" evidence="10">
    <location>
        <begin position="158"/>
        <end position="178"/>
    </location>
</feature>
<feature type="transmembrane region" description="Helical" evidence="10">
    <location>
        <begin position="43"/>
        <end position="65"/>
    </location>
</feature>
<feature type="region of interest" description="Disordered" evidence="9">
    <location>
        <begin position="397"/>
        <end position="437"/>
    </location>
</feature>
<gene>
    <name evidence="13" type="primary">LOC100369787</name>
</gene>
<evidence type="ECO:0000256" key="4">
    <source>
        <dbReference type="ARBA" id="ARBA00023040"/>
    </source>
</evidence>
<dbReference type="InterPro" id="IPR000276">
    <property type="entry name" value="GPCR_Rhodpsn"/>
</dbReference>
<evidence type="ECO:0000256" key="1">
    <source>
        <dbReference type="ARBA" id="ARBA00004141"/>
    </source>
</evidence>
<evidence type="ECO:0000256" key="5">
    <source>
        <dbReference type="ARBA" id="ARBA00023136"/>
    </source>
</evidence>
<keyword evidence="5 10" id="KW-0472">Membrane</keyword>
<feature type="compositionally biased region" description="Polar residues" evidence="9">
    <location>
        <begin position="1"/>
        <end position="18"/>
    </location>
</feature>
<dbReference type="InterPro" id="IPR017452">
    <property type="entry name" value="GPCR_Rhodpsn_7TM"/>
</dbReference>
<keyword evidence="3 10" id="KW-1133">Transmembrane helix</keyword>
<proteinExistence type="inferred from homology"/>
<evidence type="ECO:0000256" key="7">
    <source>
        <dbReference type="ARBA" id="ARBA00023224"/>
    </source>
</evidence>
<dbReference type="SUPFAM" id="SSF81321">
    <property type="entry name" value="Family A G protein-coupled receptor-like"/>
    <property type="match status" value="1"/>
</dbReference>
<evidence type="ECO:0000256" key="9">
    <source>
        <dbReference type="SAM" id="MobiDB-lite"/>
    </source>
</evidence>
<dbReference type="GeneID" id="100369787"/>
<keyword evidence="12" id="KW-1185">Reference proteome</keyword>
<comment type="subcellular location">
    <subcellularLocation>
        <location evidence="1">Membrane</location>
        <topology evidence="1">Multi-pass membrane protein</topology>
    </subcellularLocation>
</comment>
<feature type="transmembrane region" description="Helical" evidence="10">
    <location>
        <begin position="77"/>
        <end position="99"/>
    </location>
</feature>
<dbReference type="Proteomes" id="UP000694865">
    <property type="component" value="Unplaced"/>
</dbReference>
<feature type="transmembrane region" description="Helical" evidence="10">
    <location>
        <begin position="254"/>
        <end position="272"/>
    </location>
</feature>
<feature type="transmembrane region" description="Helical" evidence="10">
    <location>
        <begin position="211"/>
        <end position="233"/>
    </location>
</feature>
<reference evidence="13" key="1">
    <citation type="submission" date="2025-08" db="UniProtKB">
        <authorList>
            <consortium name="RefSeq"/>
        </authorList>
    </citation>
    <scope>IDENTIFICATION</scope>
    <source>
        <tissue evidence="13">Testes</tissue>
    </source>
</reference>
<feature type="transmembrane region" description="Helical" evidence="10">
    <location>
        <begin position="119"/>
        <end position="137"/>
    </location>
</feature>
<dbReference type="PROSITE" id="PS00237">
    <property type="entry name" value="G_PROTEIN_RECEP_F1_1"/>
    <property type="match status" value="1"/>
</dbReference>
<dbReference type="Pfam" id="PF00001">
    <property type="entry name" value="7tm_1"/>
    <property type="match status" value="1"/>
</dbReference>
<dbReference type="Gene3D" id="1.20.1070.10">
    <property type="entry name" value="Rhodopsin 7-helix transmembrane proteins"/>
    <property type="match status" value="1"/>
</dbReference>
<evidence type="ECO:0000256" key="8">
    <source>
        <dbReference type="RuleBase" id="RU000688"/>
    </source>
</evidence>
<evidence type="ECO:0000256" key="2">
    <source>
        <dbReference type="ARBA" id="ARBA00022692"/>
    </source>
</evidence>
<dbReference type="CDD" id="cd00637">
    <property type="entry name" value="7tm_classA_rhodopsin-like"/>
    <property type="match status" value="1"/>
</dbReference>
<feature type="transmembrane region" description="Helical" evidence="10">
    <location>
        <begin position="292"/>
        <end position="314"/>
    </location>
</feature>
<dbReference type="PANTHER" id="PTHR24243:SF208">
    <property type="entry name" value="PYROKININ-1 RECEPTOR"/>
    <property type="match status" value="1"/>
</dbReference>
<feature type="domain" description="G-protein coupled receptors family 1 profile" evidence="11">
    <location>
        <begin position="56"/>
        <end position="311"/>
    </location>
</feature>
<evidence type="ECO:0000259" key="11">
    <source>
        <dbReference type="PROSITE" id="PS50262"/>
    </source>
</evidence>
<organism evidence="12 13">
    <name type="scientific">Saccoglossus kowalevskii</name>
    <name type="common">Acorn worm</name>
    <dbReference type="NCBI Taxonomy" id="10224"/>
    <lineage>
        <taxon>Eukaryota</taxon>
        <taxon>Metazoa</taxon>
        <taxon>Hemichordata</taxon>
        <taxon>Enteropneusta</taxon>
        <taxon>Harrimaniidae</taxon>
        <taxon>Saccoglossus</taxon>
    </lineage>
</organism>
<name>A0ABM0GWI9_SACKO</name>
<dbReference type="PRINTS" id="PR00237">
    <property type="entry name" value="GPCRRHODOPSN"/>
</dbReference>
<protein>
    <submittedName>
        <fullName evidence="13">Neuropeptide FF receptor 1-like</fullName>
    </submittedName>
</protein>
<evidence type="ECO:0000256" key="3">
    <source>
        <dbReference type="ARBA" id="ARBA00022989"/>
    </source>
</evidence>
<sequence>MLGNRSIPQNESDYVANQDNDEGECDGLNGCFEDIPVPGEAYYIFYALSAILIGVGNLLVIIAVFRNKKLRSSATNILIVSLAFSDLFIGLLYCPYVVVDLVVGGVQMKETYLCRGFVVITRTCLTATTFALVAIAIDRYRAIVQPMQRRISVQQAKVMSIIVWVMAFLYNSEVFVTYKIVFESWQEDGQNFSYYVCDIQYELVYIESRYMIANMIVIYLLPLLLLIFLYAKMIHVLYSGSSINDESRRRKRKAVKMLILVVILYALSWGPFRVHAVLYAYDESWFTDSNFIYTIISFAFTANSFVNPMIYAYCNKNFRDEFVFILSCGIKSPAKKAASNTSKVTKNTYMSESISTKPLADSETGSGADRNGTVYENQALEMDSIDNVVRNIENVSNNEQRTNGGNNDVTTRLPSLQMSDDNAQPVSVSQGTQTILG</sequence>
<evidence type="ECO:0000313" key="12">
    <source>
        <dbReference type="Proteomes" id="UP000694865"/>
    </source>
</evidence>
<keyword evidence="7 8" id="KW-0807">Transducer</keyword>
<keyword evidence="6 8" id="KW-0675">Receptor</keyword>
<feature type="region of interest" description="Disordered" evidence="9">
    <location>
        <begin position="1"/>
        <end position="21"/>
    </location>
</feature>
<keyword evidence="4 8" id="KW-0297">G-protein coupled receptor</keyword>
<keyword evidence="2 8" id="KW-0812">Transmembrane</keyword>
<dbReference type="SMART" id="SM01381">
    <property type="entry name" value="7TM_GPCR_Srsx"/>
    <property type="match status" value="1"/>
</dbReference>
<dbReference type="PANTHER" id="PTHR24243">
    <property type="entry name" value="G-PROTEIN COUPLED RECEPTOR"/>
    <property type="match status" value="1"/>
</dbReference>
<comment type="similarity">
    <text evidence="8">Belongs to the G-protein coupled receptor 1 family.</text>
</comment>
<dbReference type="RefSeq" id="XP_002738897.1">
    <property type="nucleotide sequence ID" value="XM_002738851.1"/>
</dbReference>
<evidence type="ECO:0000313" key="13">
    <source>
        <dbReference type="RefSeq" id="XP_002738897.1"/>
    </source>
</evidence>
<dbReference type="PROSITE" id="PS50262">
    <property type="entry name" value="G_PROTEIN_RECEP_F1_2"/>
    <property type="match status" value="1"/>
</dbReference>
<evidence type="ECO:0000256" key="10">
    <source>
        <dbReference type="SAM" id="Phobius"/>
    </source>
</evidence>
<accession>A0ABM0GWI9</accession>